<dbReference type="InterPro" id="IPR052702">
    <property type="entry name" value="MscS-like_channel"/>
</dbReference>
<protein>
    <submittedName>
        <fullName evidence="11">Mechanosensitive ion channel protein MscS</fullName>
    </submittedName>
</protein>
<feature type="transmembrane region" description="Helical" evidence="7">
    <location>
        <begin position="471"/>
        <end position="492"/>
    </location>
</feature>
<dbReference type="EMBL" id="CP023422">
    <property type="protein sequence ID" value="ATD62231.1"/>
    <property type="molecule type" value="Genomic_DNA"/>
</dbReference>
<feature type="transmembrane region" description="Helical" evidence="7">
    <location>
        <begin position="284"/>
        <end position="301"/>
    </location>
</feature>
<dbReference type="Pfam" id="PF00924">
    <property type="entry name" value="MS_channel_2nd"/>
    <property type="match status" value="1"/>
</dbReference>
<evidence type="ECO:0000256" key="2">
    <source>
        <dbReference type="ARBA" id="ARBA00008017"/>
    </source>
</evidence>
<dbReference type="Gene3D" id="2.30.30.60">
    <property type="match status" value="1"/>
</dbReference>
<dbReference type="SUPFAM" id="SSF50182">
    <property type="entry name" value="Sm-like ribonucleoproteins"/>
    <property type="match status" value="1"/>
</dbReference>
<dbReference type="InterPro" id="IPR006685">
    <property type="entry name" value="MscS_channel_2nd"/>
</dbReference>
<feature type="signal peptide" evidence="8">
    <location>
        <begin position="1"/>
        <end position="35"/>
    </location>
</feature>
<gene>
    <name evidence="11" type="ORF">CNX70_20365</name>
</gene>
<evidence type="ECO:0000313" key="12">
    <source>
        <dbReference type="Proteomes" id="UP000218437"/>
    </source>
</evidence>
<dbReference type="PANTHER" id="PTHR30347">
    <property type="entry name" value="POTASSIUM CHANNEL RELATED"/>
    <property type="match status" value="1"/>
</dbReference>
<keyword evidence="8" id="KW-0732">Signal</keyword>
<dbReference type="InterPro" id="IPR011066">
    <property type="entry name" value="MscS_channel_C_sf"/>
</dbReference>
<evidence type="ECO:0000256" key="6">
    <source>
        <dbReference type="ARBA" id="ARBA00023136"/>
    </source>
</evidence>
<keyword evidence="12" id="KW-1185">Reference proteome</keyword>
<dbReference type="RefSeq" id="WP_096236516.1">
    <property type="nucleotide sequence ID" value="NZ_CP023422.1"/>
</dbReference>
<dbReference type="GO" id="GO:0005886">
    <property type="term" value="C:plasma membrane"/>
    <property type="evidence" value="ECO:0007669"/>
    <property type="project" value="UniProtKB-SubCell"/>
</dbReference>
<dbReference type="PROSITE" id="PS01246">
    <property type="entry name" value="UPF0003"/>
    <property type="match status" value="1"/>
</dbReference>
<dbReference type="InterPro" id="IPR023408">
    <property type="entry name" value="MscS_beta-dom_sf"/>
</dbReference>
<proteinExistence type="inferred from homology"/>
<feature type="transmembrane region" description="Helical" evidence="7">
    <location>
        <begin position="397"/>
        <end position="416"/>
    </location>
</feature>
<dbReference type="Pfam" id="PF21082">
    <property type="entry name" value="MS_channel_3rd"/>
    <property type="match status" value="1"/>
</dbReference>
<feature type="transmembrane region" description="Helical" evidence="7">
    <location>
        <begin position="322"/>
        <end position="338"/>
    </location>
</feature>
<dbReference type="SUPFAM" id="SSF82861">
    <property type="entry name" value="Mechanosensitive channel protein MscS (YggB), transmembrane region"/>
    <property type="match status" value="1"/>
</dbReference>
<reference evidence="11 12" key="1">
    <citation type="submission" date="2017-09" db="EMBL/GenBank/DDBJ databases">
        <title>Complete genome sequence of Janthinobacterium svalbardensis PAMC 27463.</title>
        <authorList>
            <person name="Cho Y.-J."/>
            <person name="Cho A."/>
            <person name="Kim O.-S."/>
            <person name="Lee J.-I."/>
        </authorList>
    </citation>
    <scope>NUCLEOTIDE SEQUENCE [LARGE SCALE GENOMIC DNA]</scope>
    <source>
        <strain evidence="11 12">PAMC 27463</strain>
    </source>
</reference>
<keyword evidence="3" id="KW-1003">Cell membrane</keyword>
<evidence type="ECO:0000256" key="8">
    <source>
        <dbReference type="SAM" id="SignalP"/>
    </source>
</evidence>
<feature type="transmembrane region" description="Helical" evidence="7">
    <location>
        <begin position="606"/>
        <end position="625"/>
    </location>
</feature>
<evidence type="ECO:0000256" key="4">
    <source>
        <dbReference type="ARBA" id="ARBA00022692"/>
    </source>
</evidence>
<feature type="domain" description="Mechanosensitive ion channel MscS C-terminal" evidence="10">
    <location>
        <begin position="721"/>
        <end position="804"/>
    </location>
</feature>
<feature type="transmembrane region" description="Helical" evidence="7">
    <location>
        <begin position="631"/>
        <end position="653"/>
    </location>
</feature>
<dbReference type="GO" id="GO:0008381">
    <property type="term" value="F:mechanosensitive monoatomic ion channel activity"/>
    <property type="evidence" value="ECO:0007669"/>
    <property type="project" value="UniProtKB-ARBA"/>
</dbReference>
<organism evidence="11 12">
    <name type="scientific">Janthinobacterium svalbardensis</name>
    <dbReference type="NCBI Taxonomy" id="368607"/>
    <lineage>
        <taxon>Bacteria</taxon>
        <taxon>Pseudomonadati</taxon>
        <taxon>Pseudomonadota</taxon>
        <taxon>Betaproteobacteria</taxon>
        <taxon>Burkholderiales</taxon>
        <taxon>Oxalobacteraceae</taxon>
        <taxon>Janthinobacterium</taxon>
    </lineage>
</organism>
<sequence>MEVFAVPDIRHFNLNKTCRWLLVHIAIVLSGLSAAAPPEMSAHSTTASQLANAAAPIAPLDIAARANEEQQLIDRARQLLDQPDTVATLRSSLDDIAHTVDAKMGITTGVALRDLPVMRLESLAKHWEFDARRFERWEFQSRQALDPFAATAIQLSQHRTAWSTTRAEGMLDGLPPMMTERIDSILSQIDSVESALEDALGRQFALTRRASELKARIQAGRKNVDTAIDDIDRRLLAIDTLPIWMGIGGNADTKEALSAMNYGFEIEKQFALDYHAAQTGNQQSLRLVQFLLLPLILWLFLRSKRSPGQDVATDKVARAMRRPISIWVLLSMLAVLILEPDAPLLVQECALLLTIIPALRLLPPGTIRALGAWPYLATGLYALDRLCVAAVTDSGWYRLLLLVLNLLALGFTFWLSRKPLASVSPGYRKLRNAVRNAGWIALVILVVAAVSNVVGNVSLAETLTSGVIDSGYMALLLYSGVNACLAIGRALLLQPELADRGFLRRHMVVLQQICARLLLVGAVLGWLLYTGDRFRLLRPLYHVGGMIMALGVNIGEVSIHLGDVVVFAFASWLALRVAKGVRSLLHDELPNHAALPRGVGNSITSLSYYGVLILGLAIALAAAGFRLSQMAIVFGALGVGIGFGLQNVVNNFVSGLVLMFERPIQPGDLVDTAGASGTVSEIRLRSTTIRTFDGADVVVPNGLLLSGNLTNWTMHDQYRRIEVTVGVEYSAKPEEVLLLLDAAARETPGVAAQPGPVVLMTGFGEIALMFSIRVWTDDINDWPSIRSDLYARTLATLQNAGISIPYKEVNISLRTEFEQPSTQD</sequence>
<dbReference type="PANTHER" id="PTHR30347:SF1">
    <property type="entry name" value="MECHANOSENSITIVE CHANNEL MSCK"/>
    <property type="match status" value="1"/>
</dbReference>
<dbReference type="InterPro" id="IPR049278">
    <property type="entry name" value="MS_channel_C"/>
</dbReference>
<keyword evidence="6 7" id="KW-0472">Membrane</keyword>
<accession>A0A290WZC4</accession>
<evidence type="ECO:0000256" key="3">
    <source>
        <dbReference type="ARBA" id="ARBA00022475"/>
    </source>
</evidence>
<name>A0A290WZC4_9BURK</name>
<dbReference type="Proteomes" id="UP000218437">
    <property type="component" value="Chromosome"/>
</dbReference>
<dbReference type="KEGG" id="jsv:CNX70_20365"/>
<dbReference type="InterPro" id="IPR006686">
    <property type="entry name" value="MscS_channel_CS"/>
</dbReference>
<feature type="chain" id="PRO_5012900147" evidence="8">
    <location>
        <begin position="36"/>
        <end position="824"/>
    </location>
</feature>
<keyword evidence="5 7" id="KW-1133">Transmembrane helix</keyword>
<evidence type="ECO:0000259" key="10">
    <source>
        <dbReference type="Pfam" id="PF21082"/>
    </source>
</evidence>
<dbReference type="AlphaFoldDB" id="A0A290WZC4"/>
<evidence type="ECO:0000256" key="1">
    <source>
        <dbReference type="ARBA" id="ARBA00004651"/>
    </source>
</evidence>
<comment type="subcellular location">
    <subcellularLocation>
        <location evidence="1">Cell membrane</location>
        <topology evidence="1">Multi-pass membrane protein</topology>
    </subcellularLocation>
</comment>
<evidence type="ECO:0000259" key="9">
    <source>
        <dbReference type="Pfam" id="PF00924"/>
    </source>
</evidence>
<evidence type="ECO:0000313" key="11">
    <source>
        <dbReference type="EMBL" id="ATD62231.1"/>
    </source>
</evidence>
<dbReference type="Gene3D" id="3.30.70.100">
    <property type="match status" value="1"/>
</dbReference>
<feature type="transmembrane region" description="Helical" evidence="7">
    <location>
        <begin position="369"/>
        <end position="391"/>
    </location>
</feature>
<evidence type="ECO:0000256" key="7">
    <source>
        <dbReference type="SAM" id="Phobius"/>
    </source>
</evidence>
<dbReference type="InterPro" id="IPR011014">
    <property type="entry name" value="MscS_channel_TM-2"/>
</dbReference>
<evidence type="ECO:0000256" key="5">
    <source>
        <dbReference type="ARBA" id="ARBA00022989"/>
    </source>
</evidence>
<dbReference type="InterPro" id="IPR010920">
    <property type="entry name" value="LSM_dom_sf"/>
</dbReference>
<keyword evidence="4 7" id="KW-0812">Transmembrane</keyword>
<comment type="similarity">
    <text evidence="2">Belongs to the MscS (TC 1.A.23) family.</text>
</comment>
<feature type="domain" description="Mechanosensitive ion channel MscS" evidence="9">
    <location>
        <begin position="647"/>
        <end position="713"/>
    </location>
</feature>
<dbReference type="Gene3D" id="1.10.287.1260">
    <property type="match status" value="1"/>
</dbReference>
<dbReference type="SUPFAM" id="SSF82689">
    <property type="entry name" value="Mechanosensitive channel protein MscS (YggB), C-terminal domain"/>
    <property type="match status" value="1"/>
</dbReference>
<feature type="transmembrane region" description="Helical" evidence="7">
    <location>
        <begin position="437"/>
        <end position="459"/>
    </location>
</feature>
<feature type="transmembrane region" description="Helical" evidence="7">
    <location>
        <begin position="513"/>
        <end position="529"/>
    </location>
</feature>